<dbReference type="Pfam" id="PF02518">
    <property type="entry name" value="HATPase_c"/>
    <property type="match status" value="1"/>
</dbReference>
<keyword evidence="9 19" id="KW-0808">Transferase</keyword>
<evidence type="ECO:0000256" key="11">
    <source>
        <dbReference type="ARBA" id="ARBA00022741"/>
    </source>
</evidence>
<dbReference type="InterPro" id="IPR036890">
    <property type="entry name" value="HATPase_C_sf"/>
</dbReference>
<evidence type="ECO:0000256" key="3">
    <source>
        <dbReference type="ARBA" id="ARBA00012438"/>
    </source>
</evidence>
<proteinExistence type="predicted"/>
<dbReference type="SMART" id="SM00387">
    <property type="entry name" value="HATPase_c"/>
    <property type="match status" value="1"/>
</dbReference>
<evidence type="ECO:0000256" key="17">
    <source>
        <dbReference type="ARBA" id="ARBA00025207"/>
    </source>
</evidence>
<dbReference type="SUPFAM" id="SSF47384">
    <property type="entry name" value="Homodimeric domain of signal transducing histidine kinase"/>
    <property type="match status" value="1"/>
</dbReference>
<dbReference type="PANTHER" id="PTHR45453:SF1">
    <property type="entry name" value="PHOSPHATE REGULON SENSOR PROTEIN PHOR"/>
    <property type="match status" value="1"/>
</dbReference>
<feature type="domain" description="Histidine kinase" evidence="18">
    <location>
        <begin position="212"/>
        <end position="429"/>
    </location>
</feature>
<dbReference type="InterPro" id="IPR014310">
    <property type="entry name" value="Sig_transdc_His_kinase_PhoR"/>
</dbReference>
<dbReference type="SMART" id="SM00388">
    <property type="entry name" value="HisKA"/>
    <property type="match status" value="1"/>
</dbReference>
<keyword evidence="11" id="KW-0547">Nucleotide-binding</keyword>
<dbReference type="GO" id="GO:0016036">
    <property type="term" value="P:cellular response to phosphate starvation"/>
    <property type="evidence" value="ECO:0007669"/>
    <property type="project" value="TreeGrafter"/>
</dbReference>
<dbReference type="Gene3D" id="1.10.287.130">
    <property type="match status" value="1"/>
</dbReference>
<evidence type="ECO:0000256" key="15">
    <source>
        <dbReference type="ARBA" id="ARBA00023012"/>
    </source>
</evidence>
<evidence type="ECO:0000313" key="20">
    <source>
        <dbReference type="Proteomes" id="UP000288212"/>
    </source>
</evidence>
<dbReference type="InterPro" id="IPR004358">
    <property type="entry name" value="Sig_transdc_His_kin-like_C"/>
</dbReference>
<evidence type="ECO:0000256" key="16">
    <source>
        <dbReference type="ARBA" id="ARBA00023136"/>
    </source>
</evidence>
<evidence type="ECO:0000256" key="7">
    <source>
        <dbReference type="ARBA" id="ARBA00022553"/>
    </source>
</evidence>
<dbReference type="InterPro" id="IPR036097">
    <property type="entry name" value="HisK_dim/P_sf"/>
</dbReference>
<evidence type="ECO:0000256" key="8">
    <source>
        <dbReference type="ARBA" id="ARBA00022592"/>
    </source>
</evidence>
<dbReference type="InterPro" id="IPR003594">
    <property type="entry name" value="HATPase_dom"/>
</dbReference>
<evidence type="ECO:0000256" key="6">
    <source>
        <dbReference type="ARBA" id="ARBA00022475"/>
    </source>
</evidence>
<dbReference type="Gene3D" id="3.30.565.10">
    <property type="entry name" value="Histidine kinase-like ATPase, C-terminal domain"/>
    <property type="match status" value="1"/>
</dbReference>
<dbReference type="GO" id="GO:0006817">
    <property type="term" value="P:phosphate ion transport"/>
    <property type="evidence" value="ECO:0007669"/>
    <property type="project" value="UniProtKB-KW"/>
</dbReference>
<evidence type="ECO:0000256" key="13">
    <source>
        <dbReference type="ARBA" id="ARBA00022840"/>
    </source>
</evidence>
<evidence type="ECO:0000256" key="4">
    <source>
        <dbReference type="ARBA" id="ARBA00019665"/>
    </source>
</evidence>
<keyword evidence="13" id="KW-0067">ATP-binding</keyword>
<dbReference type="SUPFAM" id="SSF55874">
    <property type="entry name" value="ATPase domain of HSP90 chaperone/DNA topoisomerase II/histidine kinase"/>
    <property type="match status" value="1"/>
</dbReference>
<evidence type="ECO:0000256" key="10">
    <source>
        <dbReference type="ARBA" id="ARBA00022692"/>
    </source>
</evidence>
<dbReference type="EMBL" id="PIPI01000004">
    <property type="protein sequence ID" value="RUO19869.1"/>
    <property type="molecule type" value="Genomic_DNA"/>
</dbReference>
<dbReference type="SUPFAM" id="SSF55785">
    <property type="entry name" value="PYP-like sensor domain (PAS domain)"/>
    <property type="match status" value="1"/>
</dbReference>
<dbReference type="NCBIfam" id="NF008235">
    <property type="entry name" value="PRK11006.1"/>
    <property type="match status" value="1"/>
</dbReference>
<evidence type="ECO:0000256" key="14">
    <source>
        <dbReference type="ARBA" id="ARBA00022989"/>
    </source>
</evidence>
<keyword evidence="7" id="KW-0597">Phosphoprotein</keyword>
<dbReference type="InterPro" id="IPR050351">
    <property type="entry name" value="BphY/WalK/GraS-like"/>
</dbReference>
<dbReference type="CDD" id="cd00082">
    <property type="entry name" value="HisKA"/>
    <property type="match status" value="1"/>
</dbReference>
<dbReference type="NCBIfam" id="TIGR02966">
    <property type="entry name" value="phoR_proteo"/>
    <property type="match status" value="1"/>
</dbReference>
<evidence type="ECO:0000313" key="19">
    <source>
        <dbReference type="EMBL" id="RUO19869.1"/>
    </source>
</evidence>
<keyword evidence="20" id="KW-1185">Reference proteome</keyword>
<dbReference type="AlphaFoldDB" id="A0A432VTY3"/>
<dbReference type="GO" id="GO:0005886">
    <property type="term" value="C:plasma membrane"/>
    <property type="evidence" value="ECO:0007669"/>
    <property type="project" value="UniProtKB-SubCell"/>
</dbReference>
<keyword evidence="6" id="KW-1003">Cell membrane</keyword>
<keyword evidence="12 19" id="KW-0418">Kinase</keyword>
<dbReference type="RefSeq" id="WP_126792723.1">
    <property type="nucleotide sequence ID" value="NZ_PIPI01000004.1"/>
</dbReference>
<keyword evidence="5" id="KW-0813">Transport</keyword>
<protein>
    <recommendedName>
        <fullName evidence="4">Phosphate regulon sensor protein PhoR</fullName>
        <ecNumber evidence="3">2.7.13.3</ecNumber>
    </recommendedName>
</protein>
<keyword evidence="10" id="KW-0812">Transmembrane</keyword>
<dbReference type="PANTHER" id="PTHR45453">
    <property type="entry name" value="PHOSPHATE REGULON SENSOR PROTEIN PHOR"/>
    <property type="match status" value="1"/>
</dbReference>
<dbReference type="InterPro" id="IPR003661">
    <property type="entry name" value="HisK_dim/P_dom"/>
</dbReference>
<keyword evidence="15" id="KW-0902">Two-component regulatory system</keyword>
<evidence type="ECO:0000256" key="2">
    <source>
        <dbReference type="ARBA" id="ARBA00004236"/>
    </source>
</evidence>
<evidence type="ECO:0000256" key="9">
    <source>
        <dbReference type="ARBA" id="ARBA00022679"/>
    </source>
</evidence>
<name>A0A432VTY3_9GAMM</name>
<accession>A0A432VTY3</accession>
<dbReference type="Pfam" id="PF11808">
    <property type="entry name" value="PhoR"/>
    <property type="match status" value="1"/>
</dbReference>
<reference evidence="19 20" key="1">
    <citation type="journal article" date="2011" name="Front. Microbiol.">
        <title>Genomic signatures of strain selection and enhancement in Bacillus atrophaeus var. globigii, a historical biowarfare simulant.</title>
        <authorList>
            <person name="Gibbons H.S."/>
            <person name="Broomall S.M."/>
            <person name="McNew L.A."/>
            <person name="Daligault H."/>
            <person name="Chapman C."/>
            <person name="Bruce D."/>
            <person name="Karavis M."/>
            <person name="Krepps M."/>
            <person name="McGregor P.A."/>
            <person name="Hong C."/>
            <person name="Park K.H."/>
            <person name="Akmal A."/>
            <person name="Feldman A."/>
            <person name="Lin J.S."/>
            <person name="Chang W.E."/>
            <person name="Higgs B.W."/>
            <person name="Demirev P."/>
            <person name="Lindquist J."/>
            <person name="Liem A."/>
            <person name="Fochler E."/>
            <person name="Read T.D."/>
            <person name="Tapia R."/>
            <person name="Johnson S."/>
            <person name="Bishop-Lilly K.A."/>
            <person name="Detter C."/>
            <person name="Han C."/>
            <person name="Sozhamannan S."/>
            <person name="Rosenzweig C.N."/>
            <person name="Skowronski E.W."/>
        </authorList>
    </citation>
    <scope>NUCLEOTIDE SEQUENCE [LARGE SCALE GENOMIC DNA]</scope>
    <source>
        <strain evidence="19 20">AK5</strain>
    </source>
</reference>
<gene>
    <name evidence="19" type="primary">phoR</name>
    <name evidence="19" type="ORF">CWE06_07490</name>
</gene>
<evidence type="ECO:0000256" key="1">
    <source>
        <dbReference type="ARBA" id="ARBA00000085"/>
    </source>
</evidence>
<dbReference type="InterPro" id="IPR035965">
    <property type="entry name" value="PAS-like_dom_sf"/>
</dbReference>
<dbReference type="InterPro" id="IPR005467">
    <property type="entry name" value="His_kinase_dom"/>
</dbReference>
<evidence type="ECO:0000256" key="5">
    <source>
        <dbReference type="ARBA" id="ARBA00022448"/>
    </source>
</evidence>
<keyword evidence="14" id="KW-1133">Transmembrane helix</keyword>
<dbReference type="Proteomes" id="UP000288212">
    <property type="component" value="Unassembled WGS sequence"/>
</dbReference>
<dbReference type="FunFam" id="3.30.565.10:FF:000032">
    <property type="entry name" value="Phosphate regulon sensor histidine kinase PhoR"/>
    <property type="match status" value="1"/>
</dbReference>
<comment type="caution">
    <text evidence="19">The sequence shown here is derived from an EMBL/GenBank/DDBJ whole genome shotgun (WGS) entry which is preliminary data.</text>
</comment>
<sequence length="433" mass="49877">MERHFTLYRLLKRLFWWLLPLALVGWLVGALWPALALALAATVLWNVFYFQRLNRWLWQSRTMLPPRAPGAWSDIYDGIYRTLRRAQLKRRQLSILLQRFRQAAEAIPDAALVLESDGTLVWSNKLAQIYFGLRWPTDRGIRITNLIRYPRFIKYFEISDFAEPITILAPAGDQREIEMRFMPYTDTQLLVIARDITQLRKLERLRKDFVANVSHELKTPLTVMNGYLELLEEPLNVPPEMLTKALHDMTLQNQRMQKMVEQLLTLSRMEGQSQDTFTRKVVMSELINQVIQELQPIIAAKGLALQLDVADGISVLGNEEKLRAACSNLITNAIKYGKENGHLRVTWLLVGQFAEFSVEDDGPGIAAEHVPRLTERFYRVEKDRNSATGGTGLGLSIVKHALEHHRSYLQVESAPNQGSRFFFRIVPELLVSE</sequence>
<keyword evidence="16" id="KW-0472">Membrane</keyword>
<dbReference type="PROSITE" id="PS50109">
    <property type="entry name" value="HIS_KIN"/>
    <property type="match status" value="1"/>
</dbReference>
<dbReference type="Gene3D" id="3.30.450.20">
    <property type="entry name" value="PAS domain"/>
    <property type="match status" value="1"/>
</dbReference>
<dbReference type="GO" id="GO:0004721">
    <property type="term" value="F:phosphoprotein phosphatase activity"/>
    <property type="evidence" value="ECO:0007669"/>
    <property type="project" value="InterPro"/>
</dbReference>
<dbReference type="InterPro" id="IPR021766">
    <property type="entry name" value="PhoR_N"/>
</dbReference>
<evidence type="ECO:0000256" key="12">
    <source>
        <dbReference type="ARBA" id="ARBA00022777"/>
    </source>
</evidence>
<dbReference type="FunFam" id="1.10.287.130:FF:000001">
    <property type="entry name" value="Two-component sensor histidine kinase"/>
    <property type="match status" value="1"/>
</dbReference>
<dbReference type="EC" id="2.7.13.3" evidence="3"/>
<keyword evidence="8" id="KW-0592">Phosphate transport</keyword>
<evidence type="ECO:0000259" key="18">
    <source>
        <dbReference type="PROSITE" id="PS50109"/>
    </source>
</evidence>
<comment type="subcellular location">
    <subcellularLocation>
        <location evidence="2">Cell membrane</location>
    </subcellularLocation>
</comment>
<comment type="catalytic activity">
    <reaction evidence="1">
        <text>ATP + protein L-histidine = ADP + protein N-phospho-L-histidine.</text>
        <dbReference type="EC" id="2.7.13.3"/>
    </reaction>
</comment>
<comment type="function">
    <text evidence="17">Member of the two-component regulatory system PhoR/PhoB involved in the phosphate regulon genes expression. PhoR may function as a membrane-associated protein kinase that phosphorylates PhoB in response to environmental signals.</text>
</comment>
<organism evidence="19 20">
    <name type="scientific">Aliidiomarina haloalkalitolerans</name>
    <dbReference type="NCBI Taxonomy" id="859059"/>
    <lineage>
        <taxon>Bacteria</taxon>
        <taxon>Pseudomonadati</taxon>
        <taxon>Pseudomonadota</taxon>
        <taxon>Gammaproteobacteria</taxon>
        <taxon>Alteromonadales</taxon>
        <taxon>Idiomarinaceae</taxon>
        <taxon>Aliidiomarina</taxon>
    </lineage>
</organism>
<dbReference type="OrthoDB" id="9813151at2"/>
<dbReference type="PRINTS" id="PR00344">
    <property type="entry name" value="BCTRLSENSOR"/>
</dbReference>
<dbReference type="GO" id="GO:0005524">
    <property type="term" value="F:ATP binding"/>
    <property type="evidence" value="ECO:0007669"/>
    <property type="project" value="UniProtKB-KW"/>
</dbReference>
<dbReference type="GO" id="GO:0000155">
    <property type="term" value="F:phosphorelay sensor kinase activity"/>
    <property type="evidence" value="ECO:0007669"/>
    <property type="project" value="InterPro"/>
</dbReference>
<dbReference type="Pfam" id="PF00512">
    <property type="entry name" value="HisKA"/>
    <property type="match status" value="1"/>
</dbReference>